<gene>
    <name evidence="2" type="ORF">PQ457_16130</name>
</gene>
<evidence type="ECO:0000313" key="2">
    <source>
        <dbReference type="EMBL" id="WCT79594.1"/>
    </source>
</evidence>
<keyword evidence="1" id="KW-0732">Signal</keyword>
<name>A0ABY7U259_9SPHN</name>
<reference evidence="2 3" key="1">
    <citation type="submission" date="2023-02" db="EMBL/GenBank/DDBJ databases">
        <title>Genome sequence of Novosphingobium humi KACC 19094.</title>
        <authorList>
            <person name="Kim S."/>
            <person name="Heo J."/>
            <person name="Kwon S.-W."/>
        </authorList>
    </citation>
    <scope>NUCLEOTIDE SEQUENCE [LARGE SCALE GENOMIC DNA]</scope>
    <source>
        <strain evidence="2 3">KACC 19094</strain>
        <plasmid evidence="2 3">unnamed1</plasmid>
    </source>
</reference>
<dbReference type="RefSeq" id="WP_273619866.1">
    <property type="nucleotide sequence ID" value="NZ_CP117418.1"/>
</dbReference>
<feature type="chain" id="PRO_5045465930" evidence="1">
    <location>
        <begin position="31"/>
        <end position="177"/>
    </location>
</feature>
<evidence type="ECO:0000256" key="1">
    <source>
        <dbReference type="SAM" id="SignalP"/>
    </source>
</evidence>
<dbReference type="Pfam" id="PF13618">
    <property type="entry name" value="Gluconate_2-dh3"/>
    <property type="match status" value="1"/>
</dbReference>
<dbReference type="Proteomes" id="UP001218231">
    <property type="component" value="Plasmid unnamed1"/>
</dbReference>
<organism evidence="2 3">
    <name type="scientific">Novosphingobium humi</name>
    <dbReference type="NCBI Taxonomy" id="2282397"/>
    <lineage>
        <taxon>Bacteria</taxon>
        <taxon>Pseudomonadati</taxon>
        <taxon>Pseudomonadota</taxon>
        <taxon>Alphaproteobacteria</taxon>
        <taxon>Sphingomonadales</taxon>
        <taxon>Sphingomonadaceae</taxon>
        <taxon>Novosphingobium</taxon>
    </lineage>
</organism>
<sequence>MPKIESPIARREFMAGMALLAAVAPALAHAKAAPSPYQPLLREVAQLVIPRSATPGAGEVGVGAFVLLALDHGLEGTKGFDHAAWLKTALGADFLVKPLARRRSALAALDARAFAGDAAAKPWLAIKHLILLGYYTSETGGSKELQYVHVPGRFDPDLPLKPADRAFSSDWTAVDFG</sequence>
<feature type="signal peptide" evidence="1">
    <location>
        <begin position="1"/>
        <end position="30"/>
    </location>
</feature>
<dbReference type="EMBL" id="CP117418">
    <property type="protein sequence ID" value="WCT79594.1"/>
    <property type="molecule type" value="Genomic_DNA"/>
</dbReference>
<proteinExistence type="predicted"/>
<geneLocation type="plasmid" evidence="2 3">
    <name>unnamed1</name>
</geneLocation>
<keyword evidence="3" id="KW-1185">Reference proteome</keyword>
<keyword evidence="2" id="KW-0614">Plasmid</keyword>
<evidence type="ECO:0000313" key="3">
    <source>
        <dbReference type="Proteomes" id="UP001218231"/>
    </source>
</evidence>
<dbReference type="InterPro" id="IPR027056">
    <property type="entry name" value="Gluconate_2DH_su3"/>
</dbReference>
<dbReference type="PROSITE" id="PS51318">
    <property type="entry name" value="TAT"/>
    <property type="match status" value="1"/>
</dbReference>
<accession>A0ABY7U259</accession>
<dbReference type="InterPro" id="IPR006311">
    <property type="entry name" value="TAT_signal"/>
</dbReference>
<protein>
    <submittedName>
        <fullName evidence="2">Gluconate 2-dehydrogenase subunit 3 family protein</fullName>
    </submittedName>
</protein>